<dbReference type="PANTHER" id="PTHR16130">
    <property type="entry name" value="LYSOSOMAL COBALAMIN TRANSPORTER-RELATED"/>
    <property type="match status" value="1"/>
</dbReference>
<dbReference type="GO" id="GO:0005774">
    <property type="term" value="C:vacuolar membrane"/>
    <property type="evidence" value="ECO:0007669"/>
    <property type="project" value="TreeGrafter"/>
</dbReference>
<evidence type="ECO:0000256" key="12">
    <source>
        <dbReference type="SAM" id="MobiDB-lite"/>
    </source>
</evidence>
<feature type="transmembrane region" description="Helical" evidence="13">
    <location>
        <begin position="193"/>
        <end position="212"/>
    </location>
</feature>
<evidence type="ECO:0000256" key="8">
    <source>
        <dbReference type="ARBA" id="ARBA00023136"/>
    </source>
</evidence>
<dbReference type="AlphaFoldDB" id="A0AAN7CKF8"/>
<evidence type="ECO:0000256" key="3">
    <source>
        <dbReference type="ARBA" id="ARBA00017088"/>
    </source>
</evidence>
<feature type="transmembrane region" description="Helical" evidence="13">
    <location>
        <begin position="418"/>
        <end position="440"/>
    </location>
</feature>
<evidence type="ECO:0000256" key="6">
    <source>
        <dbReference type="ARBA" id="ARBA00022692"/>
    </source>
</evidence>
<evidence type="ECO:0000256" key="2">
    <source>
        <dbReference type="ARBA" id="ARBA00009901"/>
    </source>
</evidence>
<dbReference type="InterPro" id="IPR050854">
    <property type="entry name" value="LMBD1_LysCbl_Transport"/>
</dbReference>
<evidence type="ECO:0000256" key="4">
    <source>
        <dbReference type="ARBA" id="ARBA00022448"/>
    </source>
</evidence>
<feature type="transmembrane region" description="Helical" evidence="13">
    <location>
        <begin position="42"/>
        <end position="62"/>
    </location>
</feature>
<evidence type="ECO:0000256" key="11">
    <source>
        <dbReference type="ARBA" id="ARBA00025515"/>
    </source>
</evidence>
<sequence>MASAGLLQTSLIWVAYGVAVALCLFVAIITTLTWQFRYERSVAVSIVSIISLTSLLATVFLLPVDIALVSSTASAHLGAKKDWATPERIDGILLTLKIVYYTLYTLDALLCLIVIPFTYFWYEEYDEVEQEEQPGSWGARLWHAFKYTLGFVCLVVILFLIGFFVPAAGKDHGRHMDLDYFKRLLAANNGEKALTFGVGLLMTLGTLLYILYSGAGLALLPVSFIKSAPSISAPQLSASTSSALERNRELQRQLEMRNAGRPEGMSQKDRREMDALLREERTLVRRERLAAEARGEGRSRIYRAWTKVQAVFRPLKLLGGIFLLLLAILIWVSMLITGIDKAANSICKQRCGYILGHLNVFQPVNWIFVQSAKAFPVDYILMALLVILFFSSSITGLASIGIRFLWVRIFQIKKGRTAPQALLIATVLLALMTLAANYAIAMVVAPQYAIYGTQTFCVNAPRHPGEQPDCREHRDMVRPCSEVFSEPAAKDVCTPTVMSTFLNRITLNWPVFGAVDFWAQFAFLAVFLIVFITSLFRTPRLNLSEVDEEAEVDEEEGLLASTRRRFGATWQDITGRTTRTAPGGQRAEGYGTAGDRNGSGSGSRT</sequence>
<evidence type="ECO:0000256" key="9">
    <source>
        <dbReference type="ARBA" id="ARBA00023228"/>
    </source>
</evidence>
<feature type="transmembrane region" description="Helical" evidence="13">
    <location>
        <begin position="517"/>
        <end position="536"/>
    </location>
</feature>
<dbReference type="InterPro" id="IPR006876">
    <property type="entry name" value="LMBR1-like_membr_prot"/>
</dbReference>
<dbReference type="EMBL" id="MU860005">
    <property type="protein sequence ID" value="KAK4242677.1"/>
    <property type="molecule type" value="Genomic_DNA"/>
</dbReference>
<feature type="transmembrane region" description="Helical" evidence="13">
    <location>
        <begin position="317"/>
        <end position="339"/>
    </location>
</feature>
<evidence type="ECO:0000256" key="13">
    <source>
        <dbReference type="SAM" id="Phobius"/>
    </source>
</evidence>
<evidence type="ECO:0000313" key="14">
    <source>
        <dbReference type="EMBL" id="KAK4242677.1"/>
    </source>
</evidence>
<evidence type="ECO:0000256" key="5">
    <source>
        <dbReference type="ARBA" id="ARBA00022628"/>
    </source>
</evidence>
<feature type="transmembrane region" description="Helical" evidence="13">
    <location>
        <begin position="12"/>
        <end position="36"/>
    </location>
</feature>
<feature type="transmembrane region" description="Helical" evidence="13">
    <location>
        <begin position="142"/>
        <end position="165"/>
    </location>
</feature>
<keyword evidence="4" id="KW-0813">Transport</keyword>
<dbReference type="Proteomes" id="UP001303760">
    <property type="component" value="Unassembled WGS sequence"/>
</dbReference>
<keyword evidence="9" id="KW-0458">Lysosome</keyword>
<keyword evidence="5" id="KW-0846">Cobalamin</keyword>
<keyword evidence="8 13" id="KW-0472">Membrane</keyword>
<keyword evidence="7 13" id="KW-1133">Transmembrane helix</keyword>
<dbReference type="PANTHER" id="PTHR16130:SF2">
    <property type="entry name" value="LYSOSOMAL COBALAMIN TRANSPORT ESCORT PROTEIN LMBD1"/>
    <property type="match status" value="1"/>
</dbReference>
<evidence type="ECO:0000256" key="10">
    <source>
        <dbReference type="ARBA" id="ARBA00023285"/>
    </source>
</evidence>
<comment type="caution">
    <text evidence="14">The sequence shown here is derived from an EMBL/GenBank/DDBJ whole genome shotgun (WGS) entry which is preliminary data.</text>
</comment>
<evidence type="ECO:0000256" key="1">
    <source>
        <dbReference type="ARBA" id="ARBA00004155"/>
    </source>
</evidence>
<evidence type="ECO:0000313" key="15">
    <source>
        <dbReference type="Proteomes" id="UP001303760"/>
    </source>
</evidence>
<feature type="region of interest" description="Disordered" evidence="12">
    <location>
        <begin position="571"/>
        <end position="605"/>
    </location>
</feature>
<feature type="transmembrane region" description="Helical" evidence="13">
    <location>
        <begin position="380"/>
        <end position="406"/>
    </location>
</feature>
<keyword evidence="6 13" id="KW-0812">Transmembrane</keyword>
<organism evidence="14 15">
    <name type="scientific">Achaetomium macrosporum</name>
    <dbReference type="NCBI Taxonomy" id="79813"/>
    <lineage>
        <taxon>Eukaryota</taxon>
        <taxon>Fungi</taxon>
        <taxon>Dikarya</taxon>
        <taxon>Ascomycota</taxon>
        <taxon>Pezizomycotina</taxon>
        <taxon>Sordariomycetes</taxon>
        <taxon>Sordariomycetidae</taxon>
        <taxon>Sordariales</taxon>
        <taxon>Chaetomiaceae</taxon>
        <taxon>Achaetomium</taxon>
    </lineage>
</organism>
<comment type="similarity">
    <text evidence="2">Belongs to the LIMR family. LMBRD1 subfamily.</text>
</comment>
<accession>A0AAN7CKF8</accession>
<dbReference type="GO" id="GO:0072665">
    <property type="term" value="P:protein localization to vacuole"/>
    <property type="evidence" value="ECO:0007669"/>
    <property type="project" value="TreeGrafter"/>
</dbReference>
<feature type="compositionally biased region" description="Polar residues" evidence="12">
    <location>
        <begin position="571"/>
        <end position="580"/>
    </location>
</feature>
<dbReference type="GO" id="GO:0031419">
    <property type="term" value="F:cobalamin binding"/>
    <property type="evidence" value="ECO:0007669"/>
    <property type="project" value="UniProtKB-KW"/>
</dbReference>
<evidence type="ECO:0000256" key="7">
    <source>
        <dbReference type="ARBA" id="ARBA00022989"/>
    </source>
</evidence>
<proteinExistence type="inferred from homology"/>
<reference evidence="14" key="2">
    <citation type="submission" date="2023-05" db="EMBL/GenBank/DDBJ databases">
        <authorList>
            <consortium name="Lawrence Berkeley National Laboratory"/>
            <person name="Steindorff A."/>
            <person name="Hensen N."/>
            <person name="Bonometti L."/>
            <person name="Westerberg I."/>
            <person name="Brannstrom I.O."/>
            <person name="Guillou S."/>
            <person name="Cros-Aarteil S."/>
            <person name="Calhoun S."/>
            <person name="Haridas S."/>
            <person name="Kuo A."/>
            <person name="Mondo S."/>
            <person name="Pangilinan J."/>
            <person name="Riley R."/>
            <person name="Labutti K."/>
            <person name="Andreopoulos B."/>
            <person name="Lipzen A."/>
            <person name="Chen C."/>
            <person name="Yanf M."/>
            <person name="Daum C."/>
            <person name="Ng V."/>
            <person name="Clum A."/>
            <person name="Ohm R."/>
            <person name="Martin F."/>
            <person name="Silar P."/>
            <person name="Natvig D."/>
            <person name="Lalanne C."/>
            <person name="Gautier V."/>
            <person name="Ament-Velasquez S.L."/>
            <person name="Kruys A."/>
            <person name="Hutchinson M.I."/>
            <person name="Powell A.J."/>
            <person name="Barry K."/>
            <person name="Miller A.N."/>
            <person name="Grigoriev I.V."/>
            <person name="Debuchy R."/>
            <person name="Gladieux P."/>
            <person name="Thoren M.H."/>
            <person name="Johannesson H."/>
        </authorList>
    </citation>
    <scope>NUCLEOTIDE SEQUENCE</scope>
    <source>
        <strain evidence="14">CBS 532.94</strain>
    </source>
</reference>
<reference evidence="14" key="1">
    <citation type="journal article" date="2023" name="Mol. Phylogenet. Evol.">
        <title>Genome-scale phylogeny and comparative genomics of the fungal order Sordariales.</title>
        <authorList>
            <person name="Hensen N."/>
            <person name="Bonometti L."/>
            <person name="Westerberg I."/>
            <person name="Brannstrom I.O."/>
            <person name="Guillou S."/>
            <person name="Cros-Aarteil S."/>
            <person name="Calhoun S."/>
            <person name="Haridas S."/>
            <person name="Kuo A."/>
            <person name="Mondo S."/>
            <person name="Pangilinan J."/>
            <person name="Riley R."/>
            <person name="LaButti K."/>
            <person name="Andreopoulos B."/>
            <person name="Lipzen A."/>
            <person name="Chen C."/>
            <person name="Yan M."/>
            <person name="Daum C."/>
            <person name="Ng V."/>
            <person name="Clum A."/>
            <person name="Steindorff A."/>
            <person name="Ohm R.A."/>
            <person name="Martin F."/>
            <person name="Silar P."/>
            <person name="Natvig D.O."/>
            <person name="Lalanne C."/>
            <person name="Gautier V."/>
            <person name="Ament-Velasquez S.L."/>
            <person name="Kruys A."/>
            <person name="Hutchinson M.I."/>
            <person name="Powell A.J."/>
            <person name="Barry K."/>
            <person name="Miller A.N."/>
            <person name="Grigoriev I.V."/>
            <person name="Debuchy R."/>
            <person name="Gladieux P."/>
            <person name="Hiltunen Thoren M."/>
            <person name="Johannesson H."/>
        </authorList>
    </citation>
    <scope>NUCLEOTIDE SEQUENCE</scope>
    <source>
        <strain evidence="14">CBS 532.94</strain>
    </source>
</reference>
<feature type="transmembrane region" description="Helical" evidence="13">
    <location>
        <begin position="98"/>
        <end position="122"/>
    </location>
</feature>
<dbReference type="Pfam" id="PF04791">
    <property type="entry name" value="LMBR1"/>
    <property type="match status" value="1"/>
</dbReference>
<comment type="function">
    <text evidence="11">Probable lysosomal cobalamin transporter. Required to export cobalamin from lysosomes allowing its conversion to cofactors.</text>
</comment>
<name>A0AAN7CKF8_9PEZI</name>
<keyword evidence="15" id="KW-1185">Reference proteome</keyword>
<keyword evidence="10" id="KW-0170">Cobalt</keyword>
<comment type="subcellular location">
    <subcellularLocation>
        <location evidence="1">Lysosome membrane</location>
        <topology evidence="1">Multi-pass membrane protein</topology>
    </subcellularLocation>
</comment>
<protein>
    <recommendedName>
        <fullName evidence="3">Probable lysosomal cobalamin transporter</fullName>
    </recommendedName>
</protein>
<gene>
    <name evidence="14" type="ORF">C8A03DRAFT_40018</name>
</gene>